<dbReference type="PANTHER" id="PTHR41771:SF1">
    <property type="entry name" value="MEMBRANE PROTEIN"/>
    <property type="match status" value="1"/>
</dbReference>
<feature type="transmembrane region" description="Helical" evidence="1">
    <location>
        <begin position="165"/>
        <end position="183"/>
    </location>
</feature>
<organism evidence="2 3">
    <name type="scientific">Clostridium tyrobutyricum DIVETGP</name>
    <dbReference type="NCBI Taxonomy" id="1408889"/>
    <lineage>
        <taxon>Bacteria</taxon>
        <taxon>Bacillati</taxon>
        <taxon>Bacillota</taxon>
        <taxon>Clostridia</taxon>
        <taxon>Eubacteriales</taxon>
        <taxon>Clostridiaceae</taxon>
        <taxon>Clostridium</taxon>
    </lineage>
</organism>
<dbReference type="PANTHER" id="PTHR41771">
    <property type="entry name" value="MEMBRANE PROTEIN-RELATED"/>
    <property type="match status" value="1"/>
</dbReference>
<dbReference type="Pfam" id="PF07907">
    <property type="entry name" value="YibE_F"/>
    <property type="match status" value="1"/>
</dbReference>
<proteinExistence type="predicted"/>
<accession>W6N7I6</accession>
<dbReference type="EMBL" id="CBXI010000044">
    <property type="protein sequence ID" value="CDL92693.1"/>
    <property type="molecule type" value="Genomic_DNA"/>
</dbReference>
<keyword evidence="1" id="KW-0812">Transmembrane</keyword>
<dbReference type="RefSeq" id="WP_017894568.1">
    <property type="nucleotide sequence ID" value="NZ_CBXI010000044.1"/>
</dbReference>
<feature type="transmembrane region" description="Helical" evidence="1">
    <location>
        <begin position="141"/>
        <end position="159"/>
    </location>
</feature>
<name>W6N7I6_CLOTY</name>
<feature type="transmembrane region" description="Helical" evidence="1">
    <location>
        <begin position="190"/>
        <end position="215"/>
    </location>
</feature>
<comment type="caution">
    <text evidence="2">The sequence shown here is derived from an EMBL/GenBank/DDBJ whole genome shotgun (WGS) entry which is preliminary data.</text>
</comment>
<feature type="transmembrane region" description="Helical" evidence="1">
    <location>
        <begin position="116"/>
        <end position="134"/>
    </location>
</feature>
<sequence length="397" mass="42843">MCAIIIFTCFGVKAQSNSQQDNSGVVHGKVIKMHGSVNSSNKNSIRYAYIDIKITSGKLKGQIITVQNSVSGKINDEGSNTQSFAQVGDNVLVNIDNYKKGDPKTAYIYEIVRYKYLYELGIVFALLLVVIGGIKGFKSLITLAITGFSIIKVLIPLVIQGFNPMTVAIVICIFLIVVNLTIISGRNKKTLAAIIGTSGGVVIAGLIATFSNSILRISGLTDDEMQTIIYTVQNASFNFSGLLFAEIIMGALGAVMDTSVSIASSIKEIKDAKPDMNIKELFKSGMNVGKDIMGSMSNTLILAYAGGAMYLMIMIASYSYTSSISTAINQDVIAAEVLKALAGSIGLILAIPITAFAAAFLSTRKEKLDYTKDESQKKVDLMYNKFRKLFSLNKKEL</sequence>
<feature type="transmembrane region" description="Helical" evidence="1">
    <location>
        <begin position="235"/>
        <end position="255"/>
    </location>
</feature>
<reference evidence="2 3" key="1">
    <citation type="journal article" date="2015" name="Genome Announc.">
        <title>Draft Genome Sequence of Clostridium tyrobutyricum Strain DIVETGP, Isolated from Cow's Milk for Grana Padano Production.</title>
        <authorList>
            <person name="Soggiu A."/>
            <person name="Piras C."/>
            <person name="Gaiarsa S."/>
            <person name="Sassera D."/>
            <person name="Roncada P."/>
            <person name="Bendixen E."/>
            <person name="Brasca M."/>
            <person name="Bonizzi L."/>
        </authorList>
    </citation>
    <scope>NUCLEOTIDE SEQUENCE [LARGE SCALE GENOMIC DNA]</scope>
    <source>
        <strain evidence="2 3">DIVETGP</strain>
    </source>
</reference>
<gene>
    <name evidence="2" type="ORF">CTDIVETGP_2763</name>
</gene>
<dbReference type="OrthoDB" id="5753718at2"/>
<evidence type="ECO:0000313" key="3">
    <source>
        <dbReference type="Proteomes" id="UP000019482"/>
    </source>
</evidence>
<keyword evidence="1" id="KW-1133">Transmembrane helix</keyword>
<keyword evidence="1" id="KW-0472">Membrane</keyword>
<feature type="transmembrane region" description="Helical" evidence="1">
    <location>
        <begin position="340"/>
        <end position="362"/>
    </location>
</feature>
<dbReference type="AlphaFoldDB" id="W6N7I6"/>
<evidence type="ECO:0000256" key="1">
    <source>
        <dbReference type="SAM" id="Phobius"/>
    </source>
</evidence>
<evidence type="ECO:0000313" key="2">
    <source>
        <dbReference type="EMBL" id="CDL92693.1"/>
    </source>
</evidence>
<feature type="transmembrane region" description="Helical" evidence="1">
    <location>
        <begin position="300"/>
        <end position="320"/>
    </location>
</feature>
<keyword evidence="3" id="KW-1185">Reference proteome</keyword>
<dbReference type="InterPro" id="IPR012507">
    <property type="entry name" value="YibE_F"/>
</dbReference>
<dbReference type="Proteomes" id="UP000019482">
    <property type="component" value="Unassembled WGS sequence"/>
</dbReference>
<protein>
    <submittedName>
        <fullName evidence="2">Integral membrane protein</fullName>
    </submittedName>
</protein>
<dbReference type="GeneID" id="29419448"/>